<dbReference type="PROSITE" id="PS51257">
    <property type="entry name" value="PROKAR_LIPOPROTEIN"/>
    <property type="match status" value="1"/>
</dbReference>
<keyword evidence="1" id="KW-1133">Transmembrane helix</keyword>
<dbReference type="Proteomes" id="UP000638848">
    <property type="component" value="Unassembled WGS sequence"/>
</dbReference>
<accession>A0A917GFL8</accession>
<keyword evidence="3" id="KW-1185">Reference proteome</keyword>
<evidence type="ECO:0000256" key="1">
    <source>
        <dbReference type="SAM" id="Phobius"/>
    </source>
</evidence>
<dbReference type="RefSeq" id="WP_188534047.1">
    <property type="nucleotide sequence ID" value="NZ_BMEQ01000001.1"/>
</dbReference>
<keyword evidence="1" id="KW-0812">Transmembrane</keyword>
<evidence type="ECO:0000313" key="2">
    <source>
        <dbReference type="EMBL" id="GGG44020.1"/>
    </source>
</evidence>
<gene>
    <name evidence="2" type="ORF">GCM10011374_02970</name>
</gene>
<feature type="transmembrane region" description="Helical" evidence="1">
    <location>
        <begin position="39"/>
        <end position="59"/>
    </location>
</feature>
<sequence length="81" mass="8912">MATGRAPISGGFAIACGLLFATAVVLALASELLASELSWFTVVSAFGTFVIAVLSWRRFQRSDQQYRERMERLDQRLGRGS</sequence>
<dbReference type="EMBL" id="BMEQ01000001">
    <property type="protein sequence ID" value="GGG44020.1"/>
    <property type="molecule type" value="Genomic_DNA"/>
</dbReference>
<protein>
    <submittedName>
        <fullName evidence="2">Uncharacterized protein</fullName>
    </submittedName>
</protein>
<reference evidence="2" key="2">
    <citation type="submission" date="2020-09" db="EMBL/GenBank/DDBJ databases">
        <authorList>
            <person name="Sun Q."/>
            <person name="Zhou Y."/>
        </authorList>
    </citation>
    <scope>NUCLEOTIDE SEQUENCE</scope>
    <source>
        <strain evidence="2">CGMCC 1.12187</strain>
    </source>
</reference>
<proteinExistence type="predicted"/>
<name>A0A917GFL8_9MICC</name>
<evidence type="ECO:0000313" key="3">
    <source>
        <dbReference type="Proteomes" id="UP000638848"/>
    </source>
</evidence>
<keyword evidence="1" id="KW-0472">Membrane</keyword>
<comment type="caution">
    <text evidence="2">The sequence shown here is derived from an EMBL/GenBank/DDBJ whole genome shotgun (WGS) entry which is preliminary data.</text>
</comment>
<dbReference type="AlphaFoldDB" id="A0A917GFL8"/>
<organism evidence="2 3">
    <name type="scientific">Kocuria dechangensis</name>
    <dbReference type="NCBI Taxonomy" id="1176249"/>
    <lineage>
        <taxon>Bacteria</taxon>
        <taxon>Bacillati</taxon>
        <taxon>Actinomycetota</taxon>
        <taxon>Actinomycetes</taxon>
        <taxon>Micrococcales</taxon>
        <taxon>Micrococcaceae</taxon>
        <taxon>Kocuria</taxon>
    </lineage>
</organism>
<reference evidence="2" key="1">
    <citation type="journal article" date="2014" name="Int. J. Syst. Evol. Microbiol.">
        <title>Complete genome sequence of Corynebacterium casei LMG S-19264T (=DSM 44701T), isolated from a smear-ripened cheese.</title>
        <authorList>
            <consortium name="US DOE Joint Genome Institute (JGI-PGF)"/>
            <person name="Walter F."/>
            <person name="Albersmeier A."/>
            <person name="Kalinowski J."/>
            <person name="Ruckert C."/>
        </authorList>
    </citation>
    <scope>NUCLEOTIDE SEQUENCE</scope>
    <source>
        <strain evidence="2">CGMCC 1.12187</strain>
    </source>
</reference>